<evidence type="ECO:0000256" key="1">
    <source>
        <dbReference type="ARBA" id="ARBA00022723"/>
    </source>
</evidence>
<proteinExistence type="predicted"/>
<feature type="non-terminal residue" evidence="5">
    <location>
        <position position="1"/>
    </location>
</feature>
<evidence type="ECO:0000256" key="2">
    <source>
        <dbReference type="ARBA" id="ARBA00022771"/>
    </source>
</evidence>
<dbReference type="GO" id="GO:0008270">
    <property type="term" value="F:zinc ion binding"/>
    <property type="evidence" value="ECO:0007669"/>
    <property type="project" value="UniProtKB-KW"/>
</dbReference>
<reference evidence="5 6" key="1">
    <citation type="submission" date="2021-06" db="EMBL/GenBank/DDBJ databases">
        <title>Caerostris extrusa draft genome.</title>
        <authorList>
            <person name="Kono N."/>
            <person name="Arakawa K."/>
        </authorList>
    </citation>
    <scope>NUCLEOTIDE SEQUENCE [LARGE SCALE GENOMIC DNA]</scope>
</reference>
<feature type="domain" description="C2H2-type" evidence="4">
    <location>
        <begin position="122"/>
        <end position="144"/>
    </location>
</feature>
<keyword evidence="2" id="KW-0863">Zinc-finger</keyword>
<dbReference type="InterPro" id="IPR022755">
    <property type="entry name" value="Znf_C2H2_jaz"/>
</dbReference>
<name>A0AAV4QM55_CAEEX</name>
<evidence type="ECO:0000313" key="6">
    <source>
        <dbReference type="Proteomes" id="UP001054945"/>
    </source>
</evidence>
<dbReference type="Gene3D" id="3.30.160.60">
    <property type="entry name" value="Classic Zinc Finger"/>
    <property type="match status" value="1"/>
</dbReference>
<comment type="caution">
    <text evidence="5">The sequence shown here is derived from an EMBL/GenBank/DDBJ whole genome shotgun (WGS) entry which is preliminary data.</text>
</comment>
<keyword evidence="6" id="KW-1185">Reference proteome</keyword>
<dbReference type="AlphaFoldDB" id="A0AAV4QM55"/>
<keyword evidence="1" id="KW-0479">Metal-binding</keyword>
<evidence type="ECO:0000256" key="3">
    <source>
        <dbReference type="ARBA" id="ARBA00022833"/>
    </source>
</evidence>
<dbReference type="SUPFAM" id="SSF57667">
    <property type="entry name" value="beta-beta-alpha zinc fingers"/>
    <property type="match status" value="1"/>
</dbReference>
<dbReference type="InterPro" id="IPR027417">
    <property type="entry name" value="P-loop_NTPase"/>
</dbReference>
<accession>A0AAV4QM55</accession>
<dbReference type="Pfam" id="PF12171">
    <property type="entry name" value="zf-C2H2_jaz"/>
    <property type="match status" value="1"/>
</dbReference>
<evidence type="ECO:0000313" key="5">
    <source>
        <dbReference type="EMBL" id="GIY09441.1"/>
    </source>
</evidence>
<sequence length="312" mass="36239">MVLLISIHWFFKEFHEYLVLSEEKSSDSGRKIFEKRCGNMKLATRQYARKQTKWILNRFLKKPDRQLPPVYGLQATNLDLWKENVLLPAVDIIESIIQGKKPAQNPLPVEEGINEVKELYYCDVCEKVILGQKIWEKHLKSKKHYKIKRSKMKQSSQEVAVEKYSRYVFLSEFSASHFRSPFGGSTSRISLGDILIDFSWRVVSSGWFQYFIIGKHSDLIISSKISQILYVQFSKVYNNPAQQVSQSLALNLMLYPIHKFRKHQIALCYHPALRLIHNLQRQNVQEISFAPPSSSFGVIIFSTVMDEVASMS</sequence>
<dbReference type="EMBL" id="BPLR01006382">
    <property type="protein sequence ID" value="GIY09441.1"/>
    <property type="molecule type" value="Genomic_DNA"/>
</dbReference>
<dbReference type="InterPro" id="IPR036236">
    <property type="entry name" value="Znf_C2H2_sf"/>
</dbReference>
<dbReference type="Proteomes" id="UP001054945">
    <property type="component" value="Unassembled WGS sequence"/>
</dbReference>
<dbReference type="InterPro" id="IPR013087">
    <property type="entry name" value="Znf_C2H2_type"/>
</dbReference>
<protein>
    <submittedName>
        <fullName evidence="5">tRNA dimethylallyltransferase</fullName>
    </submittedName>
</protein>
<keyword evidence="3" id="KW-0862">Zinc</keyword>
<organism evidence="5 6">
    <name type="scientific">Caerostris extrusa</name>
    <name type="common">Bark spider</name>
    <name type="synonym">Caerostris bankana</name>
    <dbReference type="NCBI Taxonomy" id="172846"/>
    <lineage>
        <taxon>Eukaryota</taxon>
        <taxon>Metazoa</taxon>
        <taxon>Ecdysozoa</taxon>
        <taxon>Arthropoda</taxon>
        <taxon>Chelicerata</taxon>
        <taxon>Arachnida</taxon>
        <taxon>Araneae</taxon>
        <taxon>Araneomorphae</taxon>
        <taxon>Entelegynae</taxon>
        <taxon>Araneoidea</taxon>
        <taxon>Araneidae</taxon>
        <taxon>Caerostris</taxon>
    </lineage>
</organism>
<evidence type="ECO:0000259" key="4">
    <source>
        <dbReference type="PROSITE" id="PS00028"/>
    </source>
</evidence>
<gene>
    <name evidence="5" type="primary">Trit1</name>
    <name evidence="5" type="ORF">CEXT_176741</name>
</gene>
<dbReference type="PROSITE" id="PS00028">
    <property type="entry name" value="ZINC_FINGER_C2H2_1"/>
    <property type="match status" value="1"/>
</dbReference>
<dbReference type="Gene3D" id="3.40.50.300">
    <property type="entry name" value="P-loop containing nucleotide triphosphate hydrolases"/>
    <property type="match status" value="1"/>
</dbReference>